<reference evidence="1" key="1">
    <citation type="submission" date="2025-08" db="UniProtKB">
        <authorList>
            <consortium name="Ensembl"/>
        </authorList>
    </citation>
    <scope>IDENTIFICATION</scope>
</reference>
<reference evidence="1" key="2">
    <citation type="submission" date="2025-09" db="UniProtKB">
        <authorList>
            <consortium name="Ensembl"/>
        </authorList>
    </citation>
    <scope>IDENTIFICATION</scope>
</reference>
<sequence>MLLLQVKGLEHEDEFLSGDWTRTELCYPKLTSFFFSLILQFIVAIKRTVISHTVFKTCNWTRD</sequence>
<dbReference type="Proteomes" id="UP000261600">
    <property type="component" value="Unplaced"/>
</dbReference>
<proteinExistence type="predicted"/>
<protein>
    <submittedName>
        <fullName evidence="1">Uncharacterized protein</fullName>
    </submittedName>
</protein>
<evidence type="ECO:0000313" key="2">
    <source>
        <dbReference type="Proteomes" id="UP000261600"/>
    </source>
</evidence>
<evidence type="ECO:0000313" key="1">
    <source>
        <dbReference type="Ensembl" id="ENSMALP00000026142.1"/>
    </source>
</evidence>
<name>A0A3Q3KBH6_MONAL</name>
<dbReference type="Ensembl" id="ENSMALT00000026623.1">
    <property type="protein sequence ID" value="ENSMALP00000026142.1"/>
    <property type="gene ID" value="ENSMALG00000018156.1"/>
</dbReference>
<accession>A0A3Q3KBH6</accession>
<dbReference type="AlphaFoldDB" id="A0A3Q3KBH6"/>
<keyword evidence="2" id="KW-1185">Reference proteome</keyword>
<organism evidence="1 2">
    <name type="scientific">Monopterus albus</name>
    <name type="common">Swamp eel</name>
    <dbReference type="NCBI Taxonomy" id="43700"/>
    <lineage>
        <taxon>Eukaryota</taxon>
        <taxon>Metazoa</taxon>
        <taxon>Chordata</taxon>
        <taxon>Craniata</taxon>
        <taxon>Vertebrata</taxon>
        <taxon>Euteleostomi</taxon>
        <taxon>Actinopterygii</taxon>
        <taxon>Neopterygii</taxon>
        <taxon>Teleostei</taxon>
        <taxon>Neoteleostei</taxon>
        <taxon>Acanthomorphata</taxon>
        <taxon>Anabantaria</taxon>
        <taxon>Synbranchiformes</taxon>
        <taxon>Synbranchidae</taxon>
        <taxon>Monopterus</taxon>
    </lineage>
</organism>